<reference evidence="3 4" key="1">
    <citation type="submission" date="2021-04" db="EMBL/GenBank/DDBJ databases">
        <title>Characterization of the biosynthetic gene cluster of new lipopeptides with antitumor activity in the genome of the marine Streptomyces PHM034.</title>
        <authorList>
            <person name="Ceniceros A."/>
            <person name="Canedo L."/>
            <person name="Mendez C."/>
            <person name="Olano C."/>
            <person name="Schleissner C."/>
            <person name="Cuevas C."/>
            <person name="De La Calle F."/>
            <person name="Salas J.A."/>
        </authorList>
    </citation>
    <scope>NUCLEOTIDE SEQUENCE [LARGE SCALE GENOMIC DNA]</scope>
    <source>
        <strain evidence="3 4">PHM034</strain>
    </source>
</reference>
<protein>
    <submittedName>
        <fullName evidence="3">ALF repeat-containing protein</fullName>
    </submittedName>
</protein>
<evidence type="ECO:0000256" key="2">
    <source>
        <dbReference type="SAM" id="SignalP"/>
    </source>
</evidence>
<evidence type="ECO:0000256" key="1">
    <source>
        <dbReference type="SAM" id="MobiDB-lite"/>
    </source>
</evidence>
<sequence length="304" mass="32821">MRPTRTALTLVTTVALAPALLLAGPALAAESSPSSATTVATASDTAGSSTGDMSDDDVRVAIARILADPTTGKAVYAAAQKALDGTIEDQRYFLETGRWIAQAEDDRVAIARILASADRMTDKAVIREANEALDANTPEALRAFLETGYRLARAEDDRVRVARILASADRKTDKAVIREANETLDANTPEALRAFLETGYRLARAEDDRVRVARILASADRTTDKAVIREANETLDANTPEALRAFLETGYRLARAEDDRVRVARILADPTISDALRAAAQDAIDGTPEELRYFIEVGQYEVDG</sequence>
<feature type="region of interest" description="Disordered" evidence="1">
    <location>
        <begin position="33"/>
        <end position="53"/>
    </location>
</feature>
<dbReference type="EMBL" id="JAGTPG010000002">
    <property type="protein sequence ID" value="MBR8643388.1"/>
    <property type="molecule type" value="Genomic_DNA"/>
</dbReference>
<feature type="chain" id="PRO_5036930260" evidence="2">
    <location>
        <begin position="29"/>
        <end position="304"/>
    </location>
</feature>
<dbReference type="Proteomes" id="UP000682308">
    <property type="component" value="Unassembled WGS sequence"/>
</dbReference>
<keyword evidence="4" id="KW-1185">Reference proteome</keyword>
<dbReference type="InterPro" id="IPR005506">
    <property type="entry name" value="DUF312_ALF"/>
</dbReference>
<dbReference type="AlphaFoldDB" id="A0A941FEP2"/>
<feature type="compositionally biased region" description="Low complexity" evidence="1">
    <location>
        <begin position="33"/>
        <end position="51"/>
    </location>
</feature>
<evidence type="ECO:0000313" key="4">
    <source>
        <dbReference type="Proteomes" id="UP000682308"/>
    </source>
</evidence>
<feature type="signal peptide" evidence="2">
    <location>
        <begin position="1"/>
        <end position="28"/>
    </location>
</feature>
<proteinExistence type="predicted"/>
<accession>A0A941FEP2</accession>
<keyword evidence="2" id="KW-0732">Signal</keyword>
<gene>
    <name evidence="3" type="ORF">KEF29_38650</name>
</gene>
<name>A0A941FEP2_9ACTN</name>
<organism evidence="3 4">
    <name type="scientific">Streptomyces tuirus</name>
    <dbReference type="NCBI Taxonomy" id="68278"/>
    <lineage>
        <taxon>Bacteria</taxon>
        <taxon>Bacillati</taxon>
        <taxon>Actinomycetota</taxon>
        <taxon>Actinomycetes</taxon>
        <taxon>Kitasatosporales</taxon>
        <taxon>Streptomycetaceae</taxon>
        <taxon>Streptomyces</taxon>
    </lineage>
</organism>
<dbReference type="Pfam" id="PF03752">
    <property type="entry name" value="ALF"/>
    <property type="match status" value="5"/>
</dbReference>
<comment type="caution">
    <text evidence="3">The sequence shown here is derived from an EMBL/GenBank/DDBJ whole genome shotgun (WGS) entry which is preliminary data.</text>
</comment>
<evidence type="ECO:0000313" key="3">
    <source>
        <dbReference type="EMBL" id="MBR8643388.1"/>
    </source>
</evidence>